<dbReference type="InterPro" id="IPR010710">
    <property type="entry name" value="DUF1289"/>
</dbReference>
<protein>
    <recommendedName>
        <fullName evidence="3">DUF1289 domain-containing protein</fullName>
    </recommendedName>
</protein>
<keyword evidence="2" id="KW-1185">Reference proteome</keyword>
<dbReference type="OrthoDB" id="5296987at2"/>
<dbReference type="Proteomes" id="UP000196138">
    <property type="component" value="Chromosome"/>
</dbReference>
<evidence type="ECO:0000313" key="1">
    <source>
        <dbReference type="EMBL" id="ARU06785.1"/>
    </source>
</evidence>
<accession>A0A1Y0ESY9</accession>
<dbReference type="AlphaFoldDB" id="A0A1Y0ESY9"/>
<name>A0A1Y0ESY9_9BURK</name>
<gene>
    <name evidence="1" type="ORF">CCO03_10930</name>
</gene>
<evidence type="ECO:0008006" key="3">
    <source>
        <dbReference type="Google" id="ProtNLM"/>
    </source>
</evidence>
<dbReference type="EMBL" id="CP021455">
    <property type="protein sequence ID" value="ARU06785.1"/>
    <property type="molecule type" value="Genomic_DNA"/>
</dbReference>
<reference evidence="1 2" key="1">
    <citation type="submission" date="2017-05" db="EMBL/GenBank/DDBJ databases">
        <authorList>
            <person name="Song R."/>
            <person name="Chenine A.L."/>
            <person name="Ruprecht R.M."/>
        </authorList>
    </citation>
    <scope>NUCLEOTIDE SEQUENCE [LARGE SCALE GENOMIC DNA]</scope>
    <source>
        <strain evidence="1 2">DSM 26136</strain>
    </source>
</reference>
<evidence type="ECO:0000313" key="2">
    <source>
        <dbReference type="Proteomes" id="UP000196138"/>
    </source>
</evidence>
<dbReference type="Pfam" id="PF06945">
    <property type="entry name" value="DUF1289"/>
    <property type="match status" value="1"/>
</dbReference>
<sequence length="77" mass="8417">MLALRLAHWPLAALSAAQQAQWQAWAQAQPDSPCIAVCSTAQGDAVCRGCRRTFDEVKAWPALSLADKRLVWARLLG</sequence>
<dbReference type="KEGG" id="cser:CCO03_10930"/>
<organism evidence="1 2">
    <name type="scientific">Comamonas serinivorans</name>
    <dbReference type="NCBI Taxonomy" id="1082851"/>
    <lineage>
        <taxon>Bacteria</taxon>
        <taxon>Pseudomonadati</taxon>
        <taxon>Pseudomonadota</taxon>
        <taxon>Betaproteobacteria</taxon>
        <taxon>Burkholderiales</taxon>
        <taxon>Comamonadaceae</taxon>
        <taxon>Comamonas</taxon>
    </lineage>
</organism>
<proteinExistence type="predicted"/>